<evidence type="ECO:0000313" key="5">
    <source>
        <dbReference type="Proteomes" id="UP000239504"/>
    </source>
</evidence>
<accession>A0A2S7K8K7</accession>
<dbReference type="Gene3D" id="3.20.20.70">
    <property type="entry name" value="Aldolase class I"/>
    <property type="match status" value="1"/>
</dbReference>
<dbReference type="GO" id="GO:0004789">
    <property type="term" value="F:thiamine-phosphate diphosphorylase activity"/>
    <property type="evidence" value="ECO:0007669"/>
    <property type="project" value="TreeGrafter"/>
</dbReference>
<comment type="pathway">
    <text evidence="1">Cofactor biosynthesis; thiamine diphosphate biosynthesis.</text>
</comment>
<dbReference type="Proteomes" id="UP000239504">
    <property type="component" value="Unassembled WGS sequence"/>
</dbReference>
<proteinExistence type="predicted"/>
<dbReference type="GO" id="GO:0009228">
    <property type="term" value="P:thiamine biosynthetic process"/>
    <property type="evidence" value="ECO:0007669"/>
    <property type="project" value="UniProtKB-KW"/>
</dbReference>
<evidence type="ECO:0000259" key="3">
    <source>
        <dbReference type="Pfam" id="PF02581"/>
    </source>
</evidence>
<comment type="caution">
    <text evidence="4">The sequence shown here is derived from an EMBL/GenBank/DDBJ whole genome shotgun (WGS) entry which is preliminary data.</text>
</comment>
<dbReference type="AlphaFoldDB" id="A0A2S7K8K7"/>
<evidence type="ECO:0000256" key="1">
    <source>
        <dbReference type="ARBA" id="ARBA00004948"/>
    </source>
</evidence>
<protein>
    <submittedName>
        <fullName evidence="4">Thiamine phosphate synthase</fullName>
    </submittedName>
</protein>
<dbReference type="InterPro" id="IPR013785">
    <property type="entry name" value="Aldolase_TIM"/>
</dbReference>
<dbReference type="Pfam" id="PF02581">
    <property type="entry name" value="TMP-TENI"/>
    <property type="match status" value="1"/>
</dbReference>
<dbReference type="SUPFAM" id="SSF51391">
    <property type="entry name" value="Thiamin phosphate synthase"/>
    <property type="match status" value="1"/>
</dbReference>
<evidence type="ECO:0000313" key="4">
    <source>
        <dbReference type="EMBL" id="PQA88813.1"/>
    </source>
</evidence>
<dbReference type="CDD" id="cd00564">
    <property type="entry name" value="TMP_TenI"/>
    <property type="match status" value="1"/>
</dbReference>
<keyword evidence="5" id="KW-1185">Reference proteome</keyword>
<dbReference type="PANTHER" id="PTHR20857">
    <property type="entry name" value="THIAMINE-PHOSPHATE PYROPHOSPHORYLASE"/>
    <property type="match status" value="1"/>
</dbReference>
<dbReference type="InterPro" id="IPR036206">
    <property type="entry name" value="ThiamineP_synth_sf"/>
</dbReference>
<sequence>MRRHQGLRLRAAKLAAAAAALKRQSGPHLKFGEPPFSLAFLTDAHRAPHPLLVARVLPRESAVILRDYTMRGRAGLAAQLKSVCSARGVKLIVGADMALAKRIGADGVHLPRWFSPAGPLPGAMIVTASAHDAQELKRAKELGADLALLSPAFPTGSHPDSESLGAAALKRLAAASPVPVLALGGVDETNAPMLAGPNVAGLAAIGAFLD</sequence>
<dbReference type="EMBL" id="PJCH01000005">
    <property type="protein sequence ID" value="PQA88813.1"/>
    <property type="molecule type" value="Genomic_DNA"/>
</dbReference>
<feature type="domain" description="Thiamine phosphate synthase/TenI" evidence="3">
    <location>
        <begin position="61"/>
        <end position="207"/>
    </location>
</feature>
<name>A0A2S7K8K7_9PROT</name>
<dbReference type="InterPro" id="IPR022998">
    <property type="entry name" value="ThiamineP_synth_TenI"/>
</dbReference>
<dbReference type="PANTHER" id="PTHR20857:SF23">
    <property type="entry name" value="THIAMINE BIOSYNTHETIC BIFUNCTIONAL ENZYME"/>
    <property type="match status" value="1"/>
</dbReference>
<reference evidence="4 5" key="1">
    <citation type="submission" date="2017-12" db="EMBL/GenBank/DDBJ databases">
        <authorList>
            <person name="Hurst M.R.H."/>
        </authorList>
    </citation>
    <scope>NUCLEOTIDE SEQUENCE [LARGE SCALE GENOMIC DNA]</scope>
    <source>
        <strain evidence="4 5">SY-3-19</strain>
    </source>
</reference>
<evidence type="ECO:0000256" key="2">
    <source>
        <dbReference type="ARBA" id="ARBA00022977"/>
    </source>
</evidence>
<dbReference type="GO" id="GO:0005737">
    <property type="term" value="C:cytoplasm"/>
    <property type="evidence" value="ECO:0007669"/>
    <property type="project" value="TreeGrafter"/>
</dbReference>
<keyword evidence="2" id="KW-0784">Thiamine biosynthesis</keyword>
<gene>
    <name evidence="4" type="ORF">CW354_07645</name>
</gene>
<dbReference type="OrthoDB" id="8446047at2"/>
<organism evidence="4 5">
    <name type="scientific">Hyphococcus luteus</name>
    <dbReference type="NCBI Taxonomy" id="2058213"/>
    <lineage>
        <taxon>Bacteria</taxon>
        <taxon>Pseudomonadati</taxon>
        <taxon>Pseudomonadota</taxon>
        <taxon>Alphaproteobacteria</taxon>
        <taxon>Parvularculales</taxon>
        <taxon>Parvularculaceae</taxon>
        <taxon>Hyphococcus</taxon>
    </lineage>
</organism>
<dbReference type="RefSeq" id="WP_104830050.1">
    <property type="nucleotide sequence ID" value="NZ_PJCH01000005.1"/>
</dbReference>